<name>A0A552U9Z2_9SPHN</name>
<gene>
    <name evidence="2" type="ORF">FMM06_15245</name>
</gene>
<protein>
    <submittedName>
        <fullName evidence="2">DUF3422 domain-containing protein</fullName>
    </submittedName>
</protein>
<evidence type="ECO:0000313" key="2">
    <source>
        <dbReference type="EMBL" id="TRW15009.1"/>
    </source>
</evidence>
<dbReference type="OrthoDB" id="9767470at2"/>
<dbReference type="AlphaFoldDB" id="A0A552U9Z2"/>
<dbReference type="RefSeq" id="WP_144335178.1">
    <property type="nucleotide sequence ID" value="NZ_VJWA01000002.1"/>
</dbReference>
<feature type="transmembrane region" description="Helical" evidence="1">
    <location>
        <begin position="359"/>
        <end position="380"/>
    </location>
</feature>
<sequence>MTNWRIHPERDALLAEAHARPYTPLSSPTVATRLATLSGEAGLADDRAHMTALCRQLGAAEPGPESRWCALDAGTWSLRWERHTEFSTWTFFRASDPAHATLEDAHDRAPQAWVAGLPGELLVATTLDLRTGETAASIGTLLGGDAIGAQLLDGAAQVFTDLRPDARGFTRYFLVADSADAAVAGRLALGLLEVETYRLMALLAFPLAREAGRELARIEGEAGELAAQLAHDSGVEKDRRLLARLVVLAGEAEALNARTSFRFGAGRAYHDIVRDRIAALREAPIAGLQTFSSFMERRLAPALRTCDTVAEREREAIARIARTGQMLSTRVEVASSESSAALLLSMDRRAQLQLRLQRLVEGLSVAAISYYLLSLAVYALKAMEHAWPRFDATLAAGLLAPLLVGGVWYGMRRIRDRLEAEAGTKL</sequence>
<reference evidence="2 3" key="1">
    <citation type="submission" date="2019-07" db="EMBL/GenBank/DDBJ databases">
        <title>Novel species isolated from glacier.</title>
        <authorList>
            <person name="Liu Q."/>
            <person name="Xin Y.-H."/>
        </authorList>
    </citation>
    <scope>NUCLEOTIDE SEQUENCE [LARGE SCALE GENOMIC DNA]</scope>
    <source>
        <strain evidence="2 3">LB1R16</strain>
    </source>
</reference>
<accession>A0A552U9Z2</accession>
<dbReference type="Pfam" id="PF11902">
    <property type="entry name" value="DUF3422"/>
    <property type="match status" value="1"/>
</dbReference>
<keyword evidence="1" id="KW-0812">Transmembrane</keyword>
<dbReference type="EMBL" id="VJWA01000002">
    <property type="protein sequence ID" value="TRW15009.1"/>
    <property type="molecule type" value="Genomic_DNA"/>
</dbReference>
<evidence type="ECO:0000256" key="1">
    <source>
        <dbReference type="SAM" id="Phobius"/>
    </source>
</evidence>
<comment type="caution">
    <text evidence="2">The sequence shown here is derived from an EMBL/GenBank/DDBJ whole genome shotgun (WGS) entry which is preliminary data.</text>
</comment>
<feature type="transmembrane region" description="Helical" evidence="1">
    <location>
        <begin position="392"/>
        <end position="411"/>
    </location>
</feature>
<proteinExistence type="predicted"/>
<keyword evidence="1" id="KW-0472">Membrane</keyword>
<dbReference type="InterPro" id="IPR021830">
    <property type="entry name" value="DUF3422"/>
</dbReference>
<keyword evidence="1" id="KW-1133">Transmembrane helix</keyword>
<organism evidence="2 3">
    <name type="scientific">Glacieibacterium frigidum</name>
    <dbReference type="NCBI Taxonomy" id="2593303"/>
    <lineage>
        <taxon>Bacteria</taxon>
        <taxon>Pseudomonadati</taxon>
        <taxon>Pseudomonadota</taxon>
        <taxon>Alphaproteobacteria</taxon>
        <taxon>Sphingomonadales</taxon>
        <taxon>Sphingosinicellaceae</taxon>
        <taxon>Glacieibacterium</taxon>
    </lineage>
</organism>
<dbReference type="Proteomes" id="UP000317894">
    <property type="component" value="Unassembled WGS sequence"/>
</dbReference>
<evidence type="ECO:0000313" key="3">
    <source>
        <dbReference type="Proteomes" id="UP000317894"/>
    </source>
</evidence>
<keyword evidence="3" id="KW-1185">Reference proteome</keyword>